<proteinExistence type="predicted"/>
<accession>A0ABN2WWN4</accession>
<reference evidence="1 2" key="1">
    <citation type="journal article" date="2019" name="Int. J. Syst. Evol. Microbiol.">
        <title>The Global Catalogue of Microorganisms (GCM) 10K type strain sequencing project: providing services to taxonomists for standard genome sequencing and annotation.</title>
        <authorList>
            <consortium name="The Broad Institute Genomics Platform"/>
            <consortium name="The Broad Institute Genome Sequencing Center for Infectious Disease"/>
            <person name="Wu L."/>
            <person name="Ma J."/>
        </authorList>
    </citation>
    <scope>NUCLEOTIDE SEQUENCE [LARGE SCALE GENOMIC DNA]</scope>
    <source>
        <strain evidence="1 2">JCM 15478</strain>
    </source>
</reference>
<keyword evidence="2" id="KW-1185">Reference proteome</keyword>
<evidence type="ECO:0000313" key="2">
    <source>
        <dbReference type="Proteomes" id="UP001500016"/>
    </source>
</evidence>
<dbReference type="SUPFAM" id="SSF52540">
    <property type="entry name" value="P-loop containing nucleoside triphosphate hydrolases"/>
    <property type="match status" value="1"/>
</dbReference>
<protein>
    <submittedName>
        <fullName evidence="1">Uncharacterized protein</fullName>
    </submittedName>
</protein>
<name>A0ABN2WWN4_9ACTN</name>
<dbReference type="Gene3D" id="3.40.50.300">
    <property type="entry name" value="P-loop containing nucleotide triphosphate hydrolases"/>
    <property type="match status" value="1"/>
</dbReference>
<dbReference type="Pfam" id="PF13671">
    <property type="entry name" value="AAA_33"/>
    <property type="match status" value="1"/>
</dbReference>
<dbReference type="InterPro" id="IPR027417">
    <property type="entry name" value="P-loop_NTPase"/>
</dbReference>
<gene>
    <name evidence="1" type="ORF">GCM10009801_72900</name>
</gene>
<dbReference type="RefSeq" id="WP_344534515.1">
    <property type="nucleotide sequence ID" value="NZ_BAAAPE010000023.1"/>
</dbReference>
<dbReference type="EMBL" id="BAAAPE010000023">
    <property type="protein sequence ID" value="GAA2100406.1"/>
    <property type="molecule type" value="Genomic_DNA"/>
</dbReference>
<comment type="caution">
    <text evidence="1">The sequence shown here is derived from an EMBL/GenBank/DDBJ whole genome shotgun (WGS) entry which is preliminary data.</text>
</comment>
<organism evidence="1 2">
    <name type="scientific">Streptomyces albiaxialis</name>
    <dbReference type="NCBI Taxonomy" id="329523"/>
    <lineage>
        <taxon>Bacteria</taxon>
        <taxon>Bacillati</taxon>
        <taxon>Actinomycetota</taxon>
        <taxon>Actinomycetes</taxon>
        <taxon>Kitasatosporales</taxon>
        <taxon>Streptomycetaceae</taxon>
        <taxon>Streptomyces</taxon>
    </lineage>
</organism>
<evidence type="ECO:0000313" key="1">
    <source>
        <dbReference type="EMBL" id="GAA2100406.1"/>
    </source>
</evidence>
<dbReference type="Proteomes" id="UP001500016">
    <property type="component" value="Unassembled WGS sequence"/>
</dbReference>
<sequence>MPLDRPALVPVPPGALVVLIGPAGSGKSTTAASLAAPEAVAGRDEMRHRIAGDPNDQGATAEAGIAQHLILRGRLRRQLAAVADSTNLDPAARAALLDLARPFTPHLLAVLHRVPVTTCLRRAATRERQVPPEVIREQALRARPLTLPGLRAEGWSAAYLAGPPGALLQPA</sequence>